<dbReference type="AlphaFoldDB" id="A0AAV5SPC9"/>
<dbReference type="InterPro" id="IPR036397">
    <property type="entry name" value="RNaseH_sf"/>
</dbReference>
<evidence type="ECO:0000313" key="2">
    <source>
        <dbReference type="EMBL" id="GMS81999.1"/>
    </source>
</evidence>
<sequence>SQIGQSVVARVRGSMGLQRKNERYGAMVREQNRPKRVEWAKEKIDKEEMFLNVFFADEASVLLENESGFVWVKPNDPYSHITPHPKHPLRVMIWVAISMRGPAEVKVMGPTERLNSEEYCRIINEYYLPASRELYGTNSRLIQDNAPIHVSKYTKRRLIEMGVKVIWSLNTDSPDMMPVELVFAYLKDRLRHIYKPKNKDELINAILDFNKKFLTPAYCQKLIRRLHETMPQVIRREGLPVRGKKD</sequence>
<comment type="caution">
    <text evidence="2">The sequence shown here is derived from an EMBL/GenBank/DDBJ whole genome shotgun (WGS) entry which is preliminary data.</text>
</comment>
<protein>
    <recommendedName>
        <fullName evidence="1">Tc1-like transposase DDE domain-containing protein</fullName>
    </recommendedName>
</protein>
<feature type="non-terminal residue" evidence="2">
    <location>
        <position position="1"/>
    </location>
</feature>
<keyword evidence="3" id="KW-1185">Reference proteome</keyword>
<accession>A0AAV5SPC9</accession>
<reference evidence="2" key="1">
    <citation type="submission" date="2023-10" db="EMBL/GenBank/DDBJ databases">
        <title>Genome assembly of Pristionchus species.</title>
        <authorList>
            <person name="Yoshida K."/>
            <person name="Sommer R.J."/>
        </authorList>
    </citation>
    <scope>NUCLEOTIDE SEQUENCE</scope>
    <source>
        <strain evidence="2">RS0144</strain>
    </source>
</reference>
<dbReference type="InterPro" id="IPR052338">
    <property type="entry name" value="Transposase_5"/>
</dbReference>
<evidence type="ECO:0000259" key="1">
    <source>
        <dbReference type="Pfam" id="PF13358"/>
    </source>
</evidence>
<name>A0AAV5SPC9_9BILA</name>
<dbReference type="Gene3D" id="3.30.420.10">
    <property type="entry name" value="Ribonuclease H-like superfamily/Ribonuclease H"/>
    <property type="match status" value="1"/>
</dbReference>
<dbReference type="Pfam" id="PF13358">
    <property type="entry name" value="DDE_3"/>
    <property type="match status" value="1"/>
</dbReference>
<dbReference type="EMBL" id="BTSX01000001">
    <property type="protein sequence ID" value="GMS81999.1"/>
    <property type="molecule type" value="Genomic_DNA"/>
</dbReference>
<dbReference type="GO" id="GO:0003676">
    <property type="term" value="F:nucleic acid binding"/>
    <property type="evidence" value="ECO:0007669"/>
    <property type="project" value="InterPro"/>
</dbReference>
<dbReference type="PANTHER" id="PTHR23022">
    <property type="entry name" value="TRANSPOSABLE ELEMENT-RELATED"/>
    <property type="match status" value="1"/>
</dbReference>
<proteinExistence type="predicted"/>
<organism evidence="2 3">
    <name type="scientific">Pristionchus entomophagus</name>
    <dbReference type="NCBI Taxonomy" id="358040"/>
    <lineage>
        <taxon>Eukaryota</taxon>
        <taxon>Metazoa</taxon>
        <taxon>Ecdysozoa</taxon>
        <taxon>Nematoda</taxon>
        <taxon>Chromadorea</taxon>
        <taxon>Rhabditida</taxon>
        <taxon>Rhabditina</taxon>
        <taxon>Diplogasteromorpha</taxon>
        <taxon>Diplogasteroidea</taxon>
        <taxon>Neodiplogasteridae</taxon>
        <taxon>Pristionchus</taxon>
    </lineage>
</organism>
<feature type="domain" description="Tc1-like transposase DDE" evidence="1">
    <location>
        <begin position="53"/>
        <end position="203"/>
    </location>
</feature>
<dbReference type="Proteomes" id="UP001432027">
    <property type="component" value="Unassembled WGS sequence"/>
</dbReference>
<gene>
    <name evidence="2" type="ORF">PENTCL1PPCAC_4174</name>
</gene>
<dbReference type="PANTHER" id="PTHR23022:SF134">
    <property type="entry name" value="TRANSPOSABLE ELEMENT TC1 TRANSPOSASE"/>
    <property type="match status" value="1"/>
</dbReference>
<evidence type="ECO:0000313" key="3">
    <source>
        <dbReference type="Proteomes" id="UP001432027"/>
    </source>
</evidence>
<dbReference type="InterPro" id="IPR038717">
    <property type="entry name" value="Tc1-like_DDE_dom"/>
</dbReference>